<evidence type="ECO:0000256" key="3">
    <source>
        <dbReference type="ARBA" id="ARBA00012759"/>
    </source>
</evidence>
<evidence type="ECO:0000259" key="14">
    <source>
        <dbReference type="PROSITE" id="PS50235"/>
    </source>
</evidence>
<evidence type="ECO:0000256" key="5">
    <source>
        <dbReference type="ARBA" id="ARBA00022723"/>
    </source>
</evidence>
<dbReference type="SUPFAM" id="SSF144232">
    <property type="entry name" value="HIT/MYND zinc finger-like"/>
    <property type="match status" value="1"/>
</dbReference>
<reference evidence="16" key="1">
    <citation type="journal article" date="2018" name="DNA Res.">
        <title>Multiple hybrid de novo genome assembly of finger millet, an orphan allotetraploid crop.</title>
        <authorList>
            <person name="Hatakeyama M."/>
            <person name="Aluri S."/>
            <person name="Balachadran M.T."/>
            <person name="Sivarajan S.R."/>
            <person name="Patrignani A."/>
            <person name="Gruter S."/>
            <person name="Poveda L."/>
            <person name="Shimizu-Inatsugi R."/>
            <person name="Baeten J."/>
            <person name="Francoijs K.J."/>
            <person name="Nataraja K.N."/>
            <person name="Reddy Y.A.N."/>
            <person name="Phadnis S."/>
            <person name="Ravikumar R.L."/>
            <person name="Schlapbach R."/>
            <person name="Sreeman S.M."/>
            <person name="Shimizu K.K."/>
        </authorList>
    </citation>
    <scope>NUCLEOTIDE SEQUENCE</scope>
</reference>
<dbReference type="GO" id="GO:0004843">
    <property type="term" value="F:cysteine-type deubiquitinase activity"/>
    <property type="evidence" value="ECO:0007669"/>
    <property type="project" value="UniProtKB-EC"/>
</dbReference>
<name>A0AAV5FG45_ELECO</name>
<feature type="compositionally biased region" description="Low complexity" evidence="12">
    <location>
        <begin position="837"/>
        <end position="865"/>
    </location>
</feature>
<evidence type="ECO:0000313" key="16">
    <source>
        <dbReference type="EMBL" id="GJN33754.1"/>
    </source>
</evidence>
<comment type="catalytic activity">
    <reaction evidence="1">
        <text>Thiol-dependent hydrolysis of ester, thioester, amide, peptide and isopeptide bonds formed by the C-terminal Gly of ubiquitin (a 76-residue protein attached to proteins as an intracellular targeting signal).</text>
        <dbReference type="EC" id="3.4.19.12"/>
    </reaction>
</comment>
<dbReference type="Pfam" id="PF01753">
    <property type="entry name" value="zf-MYND"/>
    <property type="match status" value="1"/>
</dbReference>
<dbReference type="PANTHER" id="PTHR24006:SF892">
    <property type="entry name" value="OS09G0464400 PROTEIN"/>
    <property type="match status" value="1"/>
</dbReference>
<dbReference type="InterPro" id="IPR002893">
    <property type="entry name" value="Znf_MYND"/>
</dbReference>
<keyword evidence="7" id="KW-0833">Ubl conjugation pathway</keyword>
<accession>A0AAV5FG45</accession>
<evidence type="ECO:0000256" key="8">
    <source>
        <dbReference type="ARBA" id="ARBA00022801"/>
    </source>
</evidence>
<feature type="domain" description="USP" evidence="14">
    <location>
        <begin position="455"/>
        <end position="760"/>
    </location>
</feature>
<dbReference type="AlphaFoldDB" id="A0AAV5FG45"/>
<dbReference type="InterPro" id="IPR001394">
    <property type="entry name" value="Peptidase_C19_UCH"/>
</dbReference>
<dbReference type="EMBL" id="BQKI01000085">
    <property type="protein sequence ID" value="GJN33754.1"/>
    <property type="molecule type" value="Genomic_DNA"/>
</dbReference>
<evidence type="ECO:0000256" key="4">
    <source>
        <dbReference type="ARBA" id="ARBA00022670"/>
    </source>
</evidence>
<evidence type="ECO:0000256" key="6">
    <source>
        <dbReference type="ARBA" id="ARBA00022771"/>
    </source>
</evidence>
<keyword evidence="13" id="KW-0812">Transmembrane</keyword>
<dbReference type="Gene3D" id="6.10.140.2220">
    <property type="match status" value="1"/>
</dbReference>
<gene>
    <name evidence="16" type="primary">gb22377</name>
    <name evidence="16" type="ORF">PR202_gb22377</name>
</gene>
<dbReference type="GO" id="GO:0016579">
    <property type="term" value="P:protein deubiquitination"/>
    <property type="evidence" value="ECO:0007669"/>
    <property type="project" value="InterPro"/>
</dbReference>
<dbReference type="FunFam" id="6.10.140.2220:FF:000006">
    <property type="entry name" value="Ubiquitin carboxyl-terminal hydrolase 15"/>
    <property type="match status" value="1"/>
</dbReference>
<feature type="region of interest" description="Disordered" evidence="12">
    <location>
        <begin position="920"/>
        <end position="1000"/>
    </location>
</feature>
<evidence type="ECO:0000256" key="1">
    <source>
        <dbReference type="ARBA" id="ARBA00000707"/>
    </source>
</evidence>
<evidence type="ECO:0000256" key="10">
    <source>
        <dbReference type="ARBA" id="ARBA00022833"/>
    </source>
</evidence>
<evidence type="ECO:0000256" key="9">
    <source>
        <dbReference type="ARBA" id="ARBA00022807"/>
    </source>
</evidence>
<feature type="compositionally biased region" description="Basic and acidic residues" evidence="12">
    <location>
        <begin position="977"/>
        <end position="986"/>
    </location>
</feature>
<dbReference type="PROSITE" id="PS00972">
    <property type="entry name" value="USP_1"/>
    <property type="match status" value="1"/>
</dbReference>
<dbReference type="PROSITE" id="PS50865">
    <property type="entry name" value="ZF_MYND_2"/>
    <property type="match status" value="1"/>
</dbReference>
<protein>
    <recommendedName>
        <fullName evidence="3">ubiquitinyl hydrolase 1</fullName>
        <ecNumber evidence="3">3.4.19.12</ecNumber>
    </recommendedName>
</protein>
<keyword evidence="9" id="KW-0788">Thiol protease</keyword>
<evidence type="ECO:0000256" key="12">
    <source>
        <dbReference type="SAM" id="MobiDB-lite"/>
    </source>
</evidence>
<comment type="similarity">
    <text evidence="2">Belongs to the peptidase C19 family.</text>
</comment>
<dbReference type="GO" id="GO:0005634">
    <property type="term" value="C:nucleus"/>
    <property type="evidence" value="ECO:0007669"/>
    <property type="project" value="TreeGrafter"/>
</dbReference>
<dbReference type="GO" id="GO:0005829">
    <property type="term" value="C:cytosol"/>
    <property type="evidence" value="ECO:0007669"/>
    <property type="project" value="TreeGrafter"/>
</dbReference>
<feature type="region of interest" description="Disordered" evidence="12">
    <location>
        <begin position="779"/>
        <end position="803"/>
    </location>
</feature>
<dbReference type="Pfam" id="PF00443">
    <property type="entry name" value="UCH"/>
    <property type="match status" value="1"/>
</dbReference>
<dbReference type="PROSITE" id="PS50235">
    <property type="entry name" value="USP_3"/>
    <property type="match status" value="1"/>
</dbReference>
<feature type="compositionally biased region" description="Polar residues" evidence="12">
    <location>
        <begin position="817"/>
        <end position="829"/>
    </location>
</feature>
<feature type="compositionally biased region" description="Low complexity" evidence="12">
    <location>
        <begin position="946"/>
        <end position="963"/>
    </location>
</feature>
<dbReference type="EC" id="3.4.19.12" evidence="3"/>
<dbReference type="SUPFAM" id="SSF54001">
    <property type="entry name" value="Cysteine proteinases"/>
    <property type="match status" value="1"/>
</dbReference>
<dbReference type="InterPro" id="IPR050164">
    <property type="entry name" value="Peptidase_C19"/>
</dbReference>
<feature type="transmembrane region" description="Helical" evidence="13">
    <location>
        <begin position="180"/>
        <end position="199"/>
    </location>
</feature>
<sequence>MPVARTNGQRSHLATVFHRSLAIGRPGAPTNANPLPRPLILSLPPPPAVARGEGGNSRYSPPLDCSARLQLPLAHASRSTSAPPLPFPACTSGLRSGNTSGCAAGLLASRLRCRYHSAGQQKGAGGRGGAPSSPESLAFPQLAAARSGARLPVASGISVLGRGSWIEQYRPKRMTEMSSVLALVAAVVLVLAAAVHGWLRRAEARREEVRRLAWHAAEEAEVAERADAYRYGQYGGFVVASDIAEAPLLWTAPPVAPPVEAPPPPPAPLATGKGVCAMCGRQTTFRCKRCKSIKYCTFRCQIAHWRQGHKDECHPPSVDARQHDKIENVMARVGPAIEGLESEREKSNKQIDGPDNLECYAHLPCKSDADEVPSGHSGACHLAHNSPKRADSLPDPSVRSEAAGLMPSILSTGNKNARQQTAPKVLRHYSPELTLFPYKQFVDLYNFEKVELHPFGLYNLGNSCYANAVLQCLTFTRPLTAYLLEGHHSQNCSKKEWCFMCELEKLIIEGKREKSPVSPTGILSHLHEIGHSFGQGREEDAHEFLRYAIDTMQSASMKEARKNGVLRLAEETTLMQLIFGGYLQSKIKCTNCQVSSEQFERILDLTVEIDGDIATLEDALRRFTSSEVLDGDNRYHCSRCKSYERAKKKLTISEAPNVLTIALKRYQSGKFGKINKVVRFKEHLNLSDYMSATDDYTPVYKLYAVVVHRDVMNATSSGHYVCYVKDPQGKWHEMDDSKVKPVSLEKVLSKCAYMLLYARCSPRAPSFVRKAMDTKGLSHAKNHKQLAYSRPTSSGGGSYLSRHQDGQLCQDHKVNELTPTLDTPDSSSHGAPDFGRSDSSSLFSSSDAASTSTLSSDSTDNTMSSSSMEYDYIFGSSDQMYPVSTAVIPEEEELSYSREWSSLNSSSSGQNMDQTVEFVQQNRSGKRVWEESGGDTSFSYTEQSKNHGGNSSSSSNRHTLSRSCNLTEQRSGVSGHGPREGRDGILHRKSIRERTAQAFY</sequence>
<feature type="domain" description="MYND-type" evidence="15">
    <location>
        <begin position="276"/>
        <end position="313"/>
    </location>
</feature>
<evidence type="ECO:0000256" key="13">
    <source>
        <dbReference type="SAM" id="Phobius"/>
    </source>
</evidence>
<dbReference type="CDD" id="cd02661">
    <property type="entry name" value="Peptidase_C19E"/>
    <property type="match status" value="1"/>
</dbReference>
<evidence type="ECO:0000256" key="2">
    <source>
        <dbReference type="ARBA" id="ARBA00009085"/>
    </source>
</evidence>
<proteinExistence type="inferred from homology"/>
<dbReference type="InterPro" id="IPR038765">
    <property type="entry name" value="Papain-like_cys_pep_sf"/>
</dbReference>
<dbReference type="Proteomes" id="UP001054889">
    <property type="component" value="Unassembled WGS sequence"/>
</dbReference>
<dbReference type="GO" id="GO:0006508">
    <property type="term" value="P:proteolysis"/>
    <property type="evidence" value="ECO:0007669"/>
    <property type="project" value="UniProtKB-KW"/>
</dbReference>
<comment type="caution">
    <text evidence="16">The sequence shown here is derived from an EMBL/GenBank/DDBJ whole genome shotgun (WGS) entry which is preliminary data.</text>
</comment>
<keyword evidence="4" id="KW-0645">Protease</keyword>
<keyword evidence="17" id="KW-1185">Reference proteome</keyword>
<dbReference type="PROSITE" id="PS01360">
    <property type="entry name" value="ZF_MYND_1"/>
    <property type="match status" value="1"/>
</dbReference>
<keyword evidence="8" id="KW-0378">Hydrolase</keyword>
<keyword evidence="6 11" id="KW-0863">Zinc-finger</keyword>
<dbReference type="GO" id="GO:0008270">
    <property type="term" value="F:zinc ion binding"/>
    <property type="evidence" value="ECO:0007669"/>
    <property type="project" value="UniProtKB-KW"/>
</dbReference>
<dbReference type="Gene3D" id="3.90.70.10">
    <property type="entry name" value="Cysteine proteinases"/>
    <property type="match status" value="1"/>
</dbReference>
<dbReference type="FunFam" id="3.90.70.10:FF:000026">
    <property type="entry name" value="Ubiquitin carboxyl-terminal hydrolase 15"/>
    <property type="match status" value="1"/>
</dbReference>
<dbReference type="InterPro" id="IPR028889">
    <property type="entry name" value="USP"/>
</dbReference>
<reference evidence="16" key="2">
    <citation type="submission" date="2021-12" db="EMBL/GenBank/DDBJ databases">
        <title>Resequencing data analysis of finger millet.</title>
        <authorList>
            <person name="Hatakeyama M."/>
            <person name="Aluri S."/>
            <person name="Balachadran M.T."/>
            <person name="Sivarajan S.R."/>
            <person name="Poveda L."/>
            <person name="Shimizu-Inatsugi R."/>
            <person name="Schlapbach R."/>
            <person name="Sreeman S.M."/>
            <person name="Shimizu K.K."/>
        </authorList>
    </citation>
    <scope>NUCLEOTIDE SEQUENCE</scope>
</reference>
<evidence type="ECO:0000256" key="7">
    <source>
        <dbReference type="ARBA" id="ARBA00022786"/>
    </source>
</evidence>
<dbReference type="PANTHER" id="PTHR24006">
    <property type="entry name" value="UBIQUITIN CARBOXYL-TERMINAL HYDROLASE"/>
    <property type="match status" value="1"/>
</dbReference>
<evidence type="ECO:0000313" key="17">
    <source>
        <dbReference type="Proteomes" id="UP001054889"/>
    </source>
</evidence>
<organism evidence="16 17">
    <name type="scientific">Eleusine coracana subsp. coracana</name>
    <dbReference type="NCBI Taxonomy" id="191504"/>
    <lineage>
        <taxon>Eukaryota</taxon>
        <taxon>Viridiplantae</taxon>
        <taxon>Streptophyta</taxon>
        <taxon>Embryophyta</taxon>
        <taxon>Tracheophyta</taxon>
        <taxon>Spermatophyta</taxon>
        <taxon>Magnoliopsida</taxon>
        <taxon>Liliopsida</taxon>
        <taxon>Poales</taxon>
        <taxon>Poaceae</taxon>
        <taxon>PACMAD clade</taxon>
        <taxon>Chloridoideae</taxon>
        <taxon>Cynodonteae</taxon>
        <taxon>Eleusininae</taxon>
        <taxon>Eleusine</taxon>
    </lineage>
</organism>
<dbReference type="InterPro" id="IPR018200">
    <property type="entry name" value="USP_CS"/>
</dbReference>
<feature type="compositionally biased region" description="Polar residues" evidence="12">
    <location>
        <begin position="934"/>
        <end position="943"/>
    </location>
</feature>
<feature type="region of interest" description="Disordered" evidence="12">
    <location>
        <begin position="376"/>
        <end position="398"/>
    </location>
</feature>
<evidence type="ECO:0000259" key="15">
    <source>
        <dbReference type="PROSITE" id="PS50865"/>
    </source>
</evidence>
<keyword evidence="5" id="KW-0479">Metal-binding</keyword>
<keyword evidence="13" id="KW-0472">Membrane</keyword>
<keyword evidence="10" id="KW-0862">Zinc</keyword>
<evidence type="ECO:0000256" key="11">
    <source>
        <dbReference type="PROSITE-ProRule" id="PRU00134"/>
    </source>
</evidence>
<feature type="region of interest" description="Disordered" evidence="12">
    <location>
        <begin position="817"/>
        <end position="865"/>
    </location>
</feature>
<keyword evidence="13" id="KW-1133">Transmembrane helix</keyword>